<proteinExistence type="predicted"/>
<accession>A0A4C1U694</accession>
<protein>
    <submittedName>
        <fullName evidence="1">Uncharacterized protein</fullName>
    </submittedName>
</protein>
<gene>
    <name evidence="1" type="ORF">EVAR_6847_1</name>
</gene>
<dbReference type="Proteomes" id="UP000299102">
    <property type="component" value="Unassembled WGS sequence"/>
</dbReference>
<dbReference type="EMBL" id="BGZK01000133">
    <property type="protein sequence ID" value="GBP21875.1"/>
    <property type="molecule type" value="Genomic_DNA"/>
</dbReference>
<evidence type="ECO:0000313" key="1">
    <source>
        <dbReference type="EMBL" id="GBP21875.1"/>
    </source>
</evidence>
<sequence length="151" mass="17118">MESESEISIENGAGARTWLTTPFIDIRDERIHYVHIKANPEAKQIFNMVKTLIQVEYKQADIISAEIVKWVLERRPRRIAYLHRERTTGPGTNINLTLPAIFSRRITMPGYGQFHEGLAETIDFHMVQPLHISLALLISINLHASSSVSGA</sequence>
<comment type="caution">
    <text evidence="1">The sequence shown here is derived from an EMBL/GenBank/DDBJ whole genome shotgun (WGS) entry which is preliminary data.</text>
</comment>
<evidence type="ECO:0000313" key="2">
    <source>
        <dbReference type="Proteomes" id="UP000299102"/>
    </source>
</evidence>
<organism evidence="1 2">
    <name type="scientific">Eumeta variegata</name>
    <name type="common">Bagworm moth</name>
    <name type="synonym">Eumeta japonica</name>
    <dbReference type="NCBI Taxonomy" id="151549"/>
    <lineage>
        <taxon>Eukaryota</taxon>
        <taxon>Metazoa</taxon>
        <taxon>Ecdysozoa</taxon>
        <taxon>Arthropoda</taxon>
        <taxon>Hexapoda</taxon>
        <taxon>Insecta</taxon>
        <taxon>Pterygota</taxon>
        <taxon>Neoptera</taxon>
        <taxon>Endopterygota</taxon>
        <taxon>Lepidoptera</taxon>
        <taxon>Glossata</taxon>
        <taxon>Ditrysia</taxon>
        <taxon>Tineoidea</taxon>
        <taxon>Psychidae</taxon>
        <taxon>Oiketicinae</taxon>
        <taxon>Eumeta</taxon>
    </lineage>
</organism>
<keyword evidence="2" id="KW-1185">Reference proteome</keyword>
<name>A0A4C1U694_EUMVA</name>
<reference evidence="1 2" key="1">
    <citation type="journal article" date="2019" name="Commun. Biol.">
        <title>The bagworm genome reveals a unique fibroin gene that provides high tensile strength.</title>
        <authorList>
            <person name="Kono N."/>
            <person name="Nakamura H."/>
            <person name="Ohtoshi R."/>
            <person name="Tomita M."/>
            <person name="Numata K."/>
            <person name="Arakawa K."/>
        </authorList>
    </citation>
    <scope>NUCLEOTIDE SEQUENCE [LARGE SCALE GENOMIC DNA]</scope>
</reference>
<dbReference type="AlphaFoldDB" id="A0A4C1U694"/>